<dbReference type="eggNOG" id="COG0476">
    <property type="taxonomic scope" value="Bacteria"/>
</dbReference>
<dbReference type="Pfam" id="PF00899">
    <property type="entry name" value="ThiF"/>
    <property type="match status" value="1"/>
</dbReference>
<comment type="similarity">
    <text evidence="1">Belongs to the HesA/MoeB/ThiF family.</text>
</comment>
<comment type="function">
    <text evidence="6">Catalyzes the adenylation by ATP of the carboxyl group of the C-terminal glycine of sulfur carrier protein MoaD.</text>
</comment>
<dbReference type="GO" id="GO:0005829">
    <property type="term" value="C:cytosol"/>
    <property type="evidence" value="ECO:0007669"/>
    <property type="project" value="TreeGrafter"/>
</dbReference>
<dbReference type="GO" id="GO:0008641">
    <property type="term" value="F:ubiquitin-like modifier activating enzyme activity"/>
    <property type="evidence" value="ECO:0007669"/>
    <property type="project" value="InterPro"/>
</dbReference>
<evidence type="ECO:0000256" key="4">
    <source>
        <dbReference type="ARBA" id="ARBA00022840"/>
    </source>
</evidence>
<sequence>MSEFTEEQINRYSRHIILPEVGGKGQMKLLKSKVFLVGAGGLGSPAALYLAAAGIGKIGISDNDDVDFSNLQRQILHSTRDVGHPKVQSAKETLEDLNPDVEVVPYIERLNSGNIIDIIKDYDVILDGSDNFPTRYLVNDACVMLGKPLSHGSIFRFDGQATTILPGQGPCYRCLYETPPPPDLVPSCQEAGVLGVIAGIIGVIQATEVIKLLLGKGNLLNGKLLLYDSLNMDFKKLNIQRNPACPMCGENPTIKKLIDYEEFCQVNF</sequence>
<dbReference type="CDD" id="cd00757">
    <property type="entry name" value="ThiF_MoeB_HesA_family"/>
    <property type="match status" value="1"/>
</dbReference>
<dbReference type="Gene3D" id="3.40.50.720">
    <property type="entry name" value="NAD(P)-binding Rossmann-like Domain"/>
    <property type="match status" value="1"/>
</dbReference>
<evidence type="ECO:0000313" key="15">
    <source>
        <dbReference type="EMBL" id="KHE93279.1"/>
    </source>
</evidence>
<gene>
    <name evidence="15" type="primary">moeB_1</name>
    <name evidence="15" type="ORF">SCABRO_00962</name>
</gene>
<evidence type="ECO:0000256" key="11">
    <source>
        <dbReference type="ARBA" id="ARBA00075328"/>
    </source>
</evidence>
<evidence type="ECO:0000256" key="1">
    <source>
        <dbReference type="ARBA" id="ARBA00009919"/>
    </source>
</evidence>
<evidence type="ECO:0000259" key="14">
    <source>
        <dbReference type="Pfam" id="PF00899"/>
    </source>
</evidence>
<evidence type="ECO:0000256" key="3">
    <source>
        <dbReference type="ARBA" id="ARBA00022741"/>
    </source>
</evidence>
<protein>
    <recommendedName>
        <fullName evidence="9">Molybdopterin-synthase adenylyltransferase</fullName>
        <ecNumber evidence="8">2.7.7.80</ecNumber>
    </recommendedName>
    <alternativeName>
        <fullName evidence="12">MoaD protein adenylase</fullName>
    </alternativeName>
    <alternativeName>
        <fullName evidence="10">Molybdopterin-converting factor subunit 1 adenylase</fullName>
    </alternativeName>
    <alternativeName>
        <fullName evidence="11">Sulfur carrier protein MoaD adenylyltransferase</fullName>
    </alternativeName>
</protein>
<evidence type="ECO:0000256" key="2">
    <source>
        <dbReference type="ARBA" id="ARBA00022679"/>
    </source>
</evidence>
<dbReference type="NCBIfam" id="NF004281">
    <property type="entry name" value="PRK05690.1"/>
    <property type="match status" value="1"/>
</dbReference>
<evidence type="ECO:0000256" key="9">
    <source>
        <dbReference type="ARBA" id="ARBA00073635"/>
    </source>
</evidence>
<dbReference type="PANTHER" id="PTHR10953:SF102">
    <property type="entry name" value="ADENYLYLTRANSFERASE AND SULFURTRANSFERASE MOCS3"/>
    <property type="match status" value="1"/>
</dbReference>
<keyword evidence="4" id="KW-0067">ATP-binding</keyword>
<feature type="domain" description="THIF-type NAD/FAD binding fold" evidence="14">
    <location>
        <begin position="12"/>
        <end position="246"/>
    </location>
</feature>
<evidence type="ECO:0000313" key="16">
    <source>
        <dbReference type="Proteomes" id="UP000030652"/>
    </source>
</evidence>
<evidence type="ECO:0000256" key="6">
    <source>
        <dbReference type="ARBA" id="ARBA00055169"/>
    </source>
</evidence>
<reference evidence="15 16" key="1">
    <citation type="submission" date="2014-10" db="EMBL/GenBank/DDBJ databases">
        <title>Draft genome of anammox bacterium scalindua brodae, obtained using differential coverage binning of sequence data from two enrichment reactors.</title>
        <authorList>
            <person name="Speth D.R."/>
            <person name="Russ L."/>
            <person name="Kartal B."/>
            <person name="Op den Camp H.J."/>
            <person name="Dutilh B.E."/>
            <person name="Jetten M.S."/>
        </authorList>
    </citation>
    <scope>NUCLEOTIDE SEQUENCE [LARGE SCALE GENOMIC DNA]</scope>
    <source>
        <strain evidence="15">RU1</strain>
    </source>
</reference>
<dbReference type="GO" id="GO:0008146">
    <property type="term" value="F:sulfotransferase activity"/>
    <property type="evidence" value="ECO:0007669"/>
    <property type="project" value="TreeGrafter"/>
</dbReference>
<dbReference type="EC" id="2.7.7.80" evidence="8"/>
<dbReference type="InterPro" id="IPR045886">
    <property type="entry name" value="ThiF/MoeB/HesA"/>
</dbReference>
<keyword evidence="2" id="KW-0808">Transferase</keyword>
<evidence type="ECO:0000256" key="12">
    <source>
        <dbReference type="ARBA" id="ARBA00078531"/>
    </source>
</evidence>
<dbReference type="FunFam" id="3.40.50.720:FF:000033">
    <property type="entry name" value="Adenylyltransferase and sulfurtransferase MOCS3"/>
    <property type="match status" value="1"/>
</dbReference>
<dbReference type="GO" id="GO:0061605">
    <property type="term" value="F:molybdopterin-synthase adenylyltransferase activity"/>
    <property type="evidence" value="ECO:0007669"/>
    <property type="project" value="UniProtKB-EC"/>
</dbReference>
<dbReference type="GO" id="GO:0005524">
    <property type="term" value="F:ATP binding"/>
    <property type="evidence" value="ECO:0007669"/>
    <property type="project" value="UniProtKB-KW"/>
</dbReference>
<evidence type="ECO:0000256" key="13">
    <source>
        <dbReference type="SAM" id="Phobius"/>
    </source>
</evidence>
<dbReference type="SUPFAM" id="SSF69572">
    <property type="entry name" value="Activating enzymes of the ubiquitin-like proteins"/>
    <property type="match status" value="1"/>
</dbReference>
<evidence type="ECO:0000256" key="5">
    <source>
        <dbReference type="ARBA" id="ARBA00052218"/>
    </source>
</evidence>
<keyword evidence="13" id="KW-0472">Membrane</keyword>
<evidence type="ECO:0000256" key="8">
    <source>
        <dbReference type="ARBA" id="ARBA00066884"/>
    </source>
</evidence>
<name>A0A0B0EL17_9BACT</name>
<dbReference type="PANTHER" id="PTHR10953">
    <property type="entry name" value="UBIQUITIN-ACTIVATING ENZYME E1"/>
    <property type="match status" value="1"/>
</dbReference>
<feature type="transmembrane region" description="Helical" evidence="13">
    <location>
        <begin position="34"/>
        <end position="55"/>
    </location>
</feature>
<dbReference type="Proteomes" id="UP000030652">
    <property type="component" value="Unassembled WGS sequence"/>
</dbReference>
<evidence type="ECO:0000256" key="10">
    <source>
        <dbReference type="ARBA" id="ARBA00075110"/>
    </source>
</evidence>
<organism evidence="15 16">
    <name type="scientific">Candidatus Scalindua brodae</name>
    <dbReference type="NCBI Taxonomy" id="237368"/>
    <lineage>
        <taxon>Bacteria</taxon>
        <taxon>Pseudomonadati</taxon>
        <taxon>Planctomycetota</taxon>
        <taxon>Candidatus Brocadiia</taxon>
        <taxon>Candidatus Brocadiales</taxon>
        <taxon>Candidatus Scalinduaceae</taxon>
        <taxon>Candidatus Scalindua</taxon>
    </lineage>
</organism>
<keyword evidence="3" id="KW-0547">Nucleotide-binding</keyword>
<dbReference type="EMBL" id="JRYO01000066">
    <property type="protein sequence ID" value="KHE93279.1"/>
    <property type="molecule type" value="Genomic_DNA"/>
</dbReference>
<accession>A0A0B0EL17</accession>
<comment type="subunit">
    <text evidence="7">Homodimer. Forms a stable heterotetrameric complex of 2 MoeB and 2 MoaD during adenylation of MoaD.</text>
</comment>
<dbReference type="GO" id="GO:0004792">
    <property type="term" value="F:thiosulfate-cyanide sulfurtransferase activity"/>
    <property type="evidence" value="ECO:0007669"/>
    <property type="project" value="TreeGrafter"/>
</dbReference>
<dbReference type="InterPro" id="IPR035985">
    <property type="entry name" value="Ubiquitin-activating_enz"/>
</dbReference>
<dbReference type="InterPro" id="IPR000594">
    <property type="entry name" value="ThiF_NAD_FAD-bd"/>
</dbReference>
<evidence type="ECO:0000256" key="7">
    <source>
        <dbReference type="ARBA" id="ARBA00063809"/>
    </source>
</evidence>
<dbReference type="PATRIC" id="fig|237368.3.peg.1052"/>
<proteinExistence type="inferred from homology"/>
<keyword evidence="13" id="KW-1133">Transmembrane helix</keyword>
<comment type="caution">
    <text evidence="15">The sequence shown here is derived from an EMBL/GenBank/DDBJ whole genome shotgun (WGS) entry which is preliminary data.</text>
</comment>
<comment type="catalytic activity">
    <reaction evidence="5">
        <text>[molybdopterin-synthase sulfur-carrier protein]-C-terminal Gly-Gly + ATP + H(+) = [molybdopterin-synthase sulfur-carrier protein]-C-terminal Gly-Gly-AMP + diphosphate</text>
        <dbReference type="Rhea" id="RHEA:43616"/>
        <dbReference type="Rhea" id="RHEA-COMP:12159"/>
        <dbReference type="Rhea" id="RHEA-COMP:12202"/>
        <dbReference type="ChEBI" id="CHEBI:15378"/>
        <dbReference type="ChEBI" id="CHEBI:30616"/>
        <dbReference type="ChEBI" id="CHEBI:33019"/>
        <dbReference type="ChEBI" id="CHEBI:90618"/>
        <dbReference type="ChEBI" id="CHEBI:90778"/>
        <dbReference type="EC" id="2.7.7.80"/>
    </reaction>
</comment>
<dbReference type="AlphaFoldDB" id="A0A0B0EL17"/>
<keyword evidence="13" id="KW-0812">Transmembrane</keyword>